<organism evidence="4 5">
    <name type="scientific">Thermobifida alba</name>
    <name type="common">Thermomonospora alba</name>
    <dbReference type="NCBI Taxonomy" id="53522"/>
    <lineage>
        <taxon>Bacteria</taxon>
        <taxon>Bacillati</taxon>
        <taxon>Actinomycetota</taxon>
        <taxon>Actinomycetes</taxon>
        <taxon>Streptosporangiales</taxon>
        <taxon>Nocardiopsidaceae</taxon>
        <taxon>Thermobifida</taxon>
    </lineage>
</organism>
<dbReference type="PANTHER" id="PTHR42793:SF1">
    <property type="entry name" value="PEPTIDYL-LYSINE N-ACETYLTRANSFERASE PATZ"/>
    <property type="match status" value="1"/>
</dbReference>
<keyword evidence="4" id="KW-0436">Ligase</keyword>
<dbReference type="RefSeq" id="WP_248592405.1">
    <property type="nucleotide sequence ID" value="NZ_BAABEB010000012.1"/>
</dbReference>
<dbReference type="PANTHER" id="PTHR42793">
    <property type="entry name" value="COA BINDING DOMAIN CONTAINING PROTEIN"/>
    <property type="match status" value="1"/>
</dbReference>
<dbReference type="SUPFAM" id="SSF51735">
    <property type="entry name" value="NAD(P)-binding Rossmann-fold domains"/>
    <property type="match status" value="1"/>
</dbReference>
<dbReference type="PROSITE" id="PS50975">
    <property type="entry name" value="ATP_GRASP"/>
    <property type="match status" value="1"/>
</dbReference>
<proteinExistence type="predicted"/>
<reference evidence="4 5" key="1">
    <citation type="submission" date="2020-04" db="EMBL/GenBank/DDBJ databases">
        <title>Thermobifida alba genome sequencing and assembly.</title>
        <authorList>
            <person name="Luzics S."/>
            <person name="Horvath B."/>
            <person name="Nagy I."/>
            <person name="Toth A."/>
            <person name="Nagy I."/>
            <person name="Kukolya J."/>
        </authorList>
    </citation>
    <scope>NUCLEOTIDE SEQUENCE [LARGE SCALE GENOMIC DNA]</scope>
    <source>
        <strain evidence="4 5">DSM 43795</strain>
    </source>
</reference>
<evidence type="ECO:0000256" key="2">
    <source>
        <dbReference type="SAM" id="Coils"/>
    </source>
</evidence>
<dbReference type="Gene3D" id="3.30.1490.20">
    <property type="entry name" value="ATP-grasp fold, A domain"/>
    <property type="match status" value="1"/>
</dbReference>
<dbReference type="GO" id="GO:0016874">
    <property type="term" value="F:ligase activity"/>
    <property type="evidence" value="ECO:0007669"/>
    <property type="project" value="UniProtKB-KW"/>
</dbReference>
<keyword evidence="1" id="KW-0547">Nucleotide-binding</keyword>
<feature type="coiled-coil region" evidence="2">
    <location>
        <begin position="537"/>
        <end position="564"/>
    </location>
</feature>
<keyword evidence="5" id="KW-1185">Reference proteome</keyword>
<sequence>MALDLKPLINPDSVAIIGASPNEAGHAGRCLANLERTGYPGRIYPVNPKYDSIGAHTCYPSARDLPEQVDAAYLLVPARAVESALEDCLERGIRTVTICSAGYAELGEEGAQRQRRLVERARERGVRLLGPNCIGVLNPVDTYVGCPTFNITYSYTPGSIALLSQSGGMAAALFNRAQGRSIGIRAMVSLGNEADIQMGELLDAFVADPQTEVIAVYVEQLRDAERFAAAAERARAAGKPIVLLKVGGSEAGRRTVLGHTGAMAGEQAVFSSMMHHLGVVEVATVDELLNTAYALSRLPLPAGPRLGALSPSGGECGYIADRASAHGLDMPLPTRQTLDELSERLKLALPGNPLDTTGQVIGDGDLLSEVMRIFTADPNLDMVNLGIPTWGPYDSDALLPRIIEAVKACDKPAVISAWTARDLTERAEELLRESGVCWFASSDDAMAALANVWRYAELVRRTPSAETPAPVALPRPDVDELNEHAAKRLLAEGGVPVVAETLAADTDAALRAAREIDGPLVVKLVASGITHKSELGLVRLLDSAEEAEAVLADLARTAEKENLSVEGYLVAERLSGTEIILGAVRDDTFGPVLMVGAGGILAEHFADRVFLPCPAAPEQVRAAIERLAVHPVLAGARGRHHDVDALVDAAVALSRVFAGSPWMTEVDLNPVIVGLRGQGAAAVDAVIGLAPRA</sequence>
<gene>
    <name evidence="4" type="ORF">FOF52_03535</name>
</gene>
<protein>
    <submittedName>
        <fullName evidence="4">Acetate--CoA ligase family protein</fullName>
    </submittedName>
</protein>
<dbReference type="InterPro" id="IPR003781">
    <property type="entry name" value="CoA-bd"/>
</dbReference>
<dbReference type="Gene3D" id="3.40.50.720">
    <property type="entry name" value="NAD(P)-binding Rossmann-like Domain"/>
    <property type="match status" value="1"/>
</dbReference>
<dbReference type="Gene3D" id="3.40.50.261">
    <property type="entry name" value="Succinyl-CoA synthetase domains"/>
    <property type="match status" value="2"/>
</dbReference>
<keyword evidence="1" id="KW-0067">ATP-binding</keyword>
<evidence type="ECO:0000313" key="4">
    <source>
        <dbReference type="EMBL" id="UPT20152.1"/>
    </source>
</evidence>
<dbReference type="Pfam" id="PF13380">
    <property type="entry name" value="CoA_binding_2"/>
    <property type="match status" value="1"/>
</dbReference>
<dbReference type="Pfam" id="PF13607">
    <property type="entry name" value="Succ_CoA_lig"/>
    <property type="match status" value="1"/>
</dbReference>
<dbReference type="InterPro" id="IPR036291">
    <property type="entry name" value="NAD(P)-bd_dom_sf"/>
</dbReference>
<dbReference type="SMART" id="SM00881">
    <property type="entry name" value="CoA_binding"/>
    <property type="match status" value="1"/>
</dbReference>
<name>A0ABY4KXI7_THEAE</name>
<dbReference type="Gene3D" id="3.30.470.20">
    <property type="entry name" value="ATP-grasp fold, B domain"/>
    <property type="match status" value="1"/>
</dbReference>
<dbReference type="InterPro" id="IPR013815">
    <property type="entry name" value="ATP_grasp_subdomain_1"/>
</dbReference>
<dbReference type="InterPro" id="IPR032875">
    <property type="entry name" value="Succ_CoA_lig_flav_dom"/>
</dbReference>
<dbReference type="InterPro" id="IPR011761">
    <property type="entry name" value="ATP-grasp"/>
</dbReference>
<evidence type="ECO:0000259" key="3">
    <source>
        <dbReference type="PROSITE" id="PS50975"/>
    </source>
</evidence>
<dbReference type="Pfam" id="PF13549">
    <property type="entry name" value="ATP-grasp_5"/>
    <property type="match status" value="1"/>
</dbReference>
<dbReference type="SUPFAM" id="SSF56059">
    <property type="entry name" value="Glutathione synthetase ATP-binding domain-like"/>
    <property type="match status" value="1"/>
</dbReference>
<evidence type="ECO:0000256" key="1">
    <source>
        <dbReference type="PROSITE-ProRule" id="PRU00409"/>
    </source>
</evidence>
<dbReference type="EMBL" id="CP051627">
    <property type="protein sequence ID" value="UPT20152.1"/>
    <property type="molecule type" value="Genomic_DNA"/>
</dbReference>
<feature type="domain" description="ATP-grasp" evidence="3">
    <location>
        <begin position="487"/>
        <end position="691"/>
    </location>
</feature>
<accession>A0ABY4KXI7</accession>
<dbReference type="Proteomes" id="UP000832041">
    <property type="component" value="Chromosome"/>
</dbReference>
<dbReference type="InterPro" id="IPR016102">
    <property type="entry name" value="Succinyl-CoA_synth-like"/>
</dbReference>
<keyword evidence="2" id="KW-0175">Coiled coil</keyword>
<evidence type="ECO:0000313" key="5">
    <source>
        <dbReference type="Proteomes" id="UP000832041"/>
    </source>
</evidence>
<dbReference type="SUPFAM" id="SSF52210">
    <property type="entry name" value="Succinyl-CoA synthetase domains"/>
    <property type="match status" value="2"/>
</dbReference>